<gene>
    <name evidence="2" type="ORF">BKA67DRAFT_663460</name>
</gene>
<dbReference type="RefSeq" id="XP_045953628.1">
    <property type="nucleotide sequence ID" value="XM_046108185.1"/>
</dbReference>
<sequence length="179" mass="19661">MTSHASQAQNKSPKIPTTESDVRAPPTTSPTASGSNSRDDFAFSGLFPGKTYVILEKISSRAITSTGDGLCLEDIEDDSDEWNQNNRWLCVESNGYLALQDVKSGKYMGHDGKQNVCAQATKLGGWECITTRDHPNGGYQLLSPHWLQSLMAIVVAEDGKSLVRRQHGTTLWRFVKVSD</sequence>
<dbReference type="AlphaFoldDB" id="A0A9P8RJS5"/>
<organism evidence="2 3">
    <name type="scientific">Truncatella angustata</name>
    <dbReference type="NCBI Taxonomy" id="152316"/>
    <lineage>
        <taxon>Eukaryota</taxon>
        <taxon>Fungi</taxon>
        <taxon>Dikarya</taxon>
        <taxon>Ascomycota</taxon>
        <taxon>Pezizomycotina</taxon>
        <taxon>Sordariomycetes</taxon>
        <taxon>Xylariomycetidae</taxon>
        <taxon>Amphisphaeriales</taxon>
        <taxon>Sporocadaceae</taxon>
        <taxon>Truncatella</taxon>
    </lineage>
</organism>
<comment type="caution">
    <text evidence="2">The sequence shown here is derived from an EMBL/GenBank/DDBJ whole genome shotgun (WGS) entry which is preliminary data.</text>
</comment>
<evidence type="ECO:0000313" key="3">
    <source>
        <dbReference type="Proteomes" id="UP000758603"/>
    </source>
</evidence>
<evidence type="ECO:0000256" key="1">
    <source>
        <dbReference type="SAM" id="MobiDB-lite"/>
    </source>
</evidence>
<feature type="region of interest" description="Disordered" evidence="1">
    <location>
        <begin position="1"/>
        <end position="40"/>
    </location>
</feature>
<protein>
    <submittedName>
        <fullName evidence="2">Uncharacterized protein</fullName>
    </submittedName>
</protein>
<keyword evidence="3" id="KW-1185">Reference proteome</keyword>
<accession>A0A9P8RJS5</accession>
<proteinExistence type="predicted"/>
<dbReference type="GeneID" id="70137076"/>
<evidence type="ECO:0000313" key="2">
    <source>
        <dbReference type="EMBL" id="KAH6647114.1"/>
    </source>
</evidence>
<dbReference type="EMBL" id="JAGPXC010000009">
    <property type="protein sequence ID" value="KAH6647114.1"/>
    <property type="molecule type" value="Genomic_DNA"/>
</dbReference>
<dbReference type="OrthoDB" id="5289641at2759"/>
<dbReference type="Gene3D" id="2.80.10.50">
    <property type="match status" value="1"/>
</dbReference>
<reference evidence="2" key="1">
    <citation type="journal article" date="2021" name="Nat. Commun.">
        <title>Genetic determinants of endophytism in the Arabidopsis root mycobiome.</title>
        <authorList>
            <person name="Mesny F."/>
            <person name="Miyauchi S."/>
            <person name="Thiergart T."/>
            <person name="Pickel B."/>
            <person name="Atanasova L."/>
            <person name="Karlsson M."/>
            <person name="Huettel B."/>
            <person name="Barry K.W."/>
            <person name="Haridas S."/>
            <person name="Chen C."/>
            <person name="Bauer D."/>
            <person name="Andreopoulos W."/>
            <person name="Pangilinan J."/>
            <person name="LaButti K."/>
            <person name="Riley R."/>
            <person name="Lipzen A."/>
            <person name="Clum A."/>
            <person name="Drula E."/>
            <person name="Henrissat B."/>
            <person name="Kohler A."/>
            <person name="Grigoriev I.V."/>
            <person name="Martin F.M."/>
            <person name="Hacquard S."/>
        </authorList>
    </citation>
    <scope>NUCLEOTIDE SEQUENCE</scope>
    <source>
        <strain evidence="2">MPI-SDFR-AT-0073</strain>
    </source>
</reference>
<name>A0A9P8RJS5_9PEZI</name>
<dbReference type="Proteomes" id="UP000758603">
    <property type="component" value="Unassembled WGS sequence"/>
</dbReference>
<dbReference type="PANTHER" id="PTHR39697">
    <property type="entry name" value="RICIN B LECTIN DOMAIN-CONTAINING PROTEIN-RELATED"/>
    <property type="match status" value="1"/>
</dbReference>
<dbReference type="SUPFAM" id="SSF50370">
    <property type="entry name" value="Ricin B-like lectins"/>
    <property type="match status" value="1"/>
</dbReference>
<dbReference type="InterPro" id="IPR035992">
    <property type="entry name" value="Ricin_B-like_lectins"/>
</dbReference>
<feature type="compositionally biased region" description="Polar residues" evidence="1">
    <location>
        <begin position="1"/>
        <end position="19"/>
    </location>
</feature>
<dbReference type="PANTHER" id="PTHR39697:SF1">
    <property type="entry name" value="RICIN B LECTIN DOMAIN-CONTAINING PROTEIN"/>
    <property type="match status" value="1"/>
</dbReference>